<dbReference type="InterPro" id="IPR027954">
    <property type="entry name" value="Transcobalamin-like_C"/>
</dbReference>
<name>A0A2S0KQ57_9FIRM</name>
<evidence type="ECO:0000313" key="4">
    <source>
        <dbReference type="Proteomes" id="UP000237947"/>
    </source>
</evidence>
<sequence>MQNTSISSMSKSENSKIIDKDSNKKDSDLLLQTSENKDNQSSSSTTSTVQIELSNSTLANTSTSASQTNNVNQEIAKQTQEATTTKTTQRTTTTVTSKTTAKPTPTPIPSSTLVPTTTTTSPTTTKKQTLSVSLTISLQSVKNNPNALPVHQQKLLVPESGYLANGYRVEVKEGTTVLEVLKDYLNKNNIHYDIQDHQFGAYIAGINNIYEFDAGKNSGWMYKVNGVLPNYGVGSYTLKDGDSIFLFYTIDYTKEDAF</sequence>
<accession>A0A2S0KQ57</accession>
<proteinExistence type="predicted"/>
<gene>
    <name evidence="3" type="ORF">C5Q98_06955</name>
</gene>
<feature type="region of interest" description="Disordered" evidence="1">
    <location>
        <begin position="60"/>
        <end position="125"/>
    </location>
</feature>
<evidence type="ECO:0000256" key="1">
    <source>
        <dbReference type="SAM" id="MobiDB-lite"/>
    </source>
</evidence>
<dbReference type="KEGG" id="fsa:C5Q98_06955"/>
<feature type="compositionally biased region" description="Basic and acidic residues" evidence="1">
    <location>
        <begin position="13"/>
        <end position="26"/>
    </location>
</feature>
<protein>
    <recommendedName>
        <fullName evidence="2">Transcobalamin-like C-terminal domain-containing protein</fullName>
    </recommendedName>
</protein>
<feature type="compositionally biased region" description="Low complexity" evidence="1">
    <location>
        <begin position="1"/>
        <end position="12"/>
    </location>
</feature>
<evidence type="ECO:0000259" key="2">
    <source>
        <dbReference type="Pfam" id="PF14478"/>
    </source>
</evidence>
<dbReference type="Gene3D" id="2.170.130.30">
    <property type="match status" value="1"/>
</dbReference>
<reference evidence="4" key="1">
    <citation type="submission" date="2018-02" db="EMBL/GenBank/DDBJ databases">
        <authorList>
            <person name="Holder M.E."/>
            <person name="Ajami N.J."/>
            <person name="Petrosino J.F."/>
        </authorList>
    </citation>
    <scope>NUCLEOTIDE SEQUENCE [LARGE SCALE GENOMIC DNA]</scope>
    <source>
        <strain evidence="4">CCUG 47711</strain>
    </source>
</reference>
<dbReference type="AlphaFoldDB" id="A0A2S0KQ57"/>
<feature type="domain" description="Transcobalamin-like C-terminal" evidence="2">
    <location>
        <begin position="174"/>
        <end position="247"/>
    </location>
</feature>
<dbReference type="EMBL" id="CP027226">
    <property type="protein sequence ID" value="AVM43157.1"/>
    <property type="molecule type" value="Genomic_DNA"/>
</dbReference>
<dbReference type="Proteomes" id="UP000237947">
    <property type="component" value="Chromosome"/>
</dbReference>
<feature type="region of interest" description="Disordered" evidence="1">
    <location>
        <begin position="1"/>
        <end position="26"/>
    </location>
</feature>
<organism evidence="3 4">
    <name type="scientific">Fastidiosipila sanguinis</name>
    <dbReference type="NCBI Taxonomy" id="236753"/>
    <lineage>
        <taxon>Bacteria</taxon>
        <taxon>Bacillati</taxon>
        <taxon>Bacillota</taxon>
        <taxon>Clostridia</taxon>
        <taxon>Eubacteriales</taxon>
        <taxon>Oscillospiraceae</taxon>
        <taxon>Fastidiosipila</taxon>
    </lineage>
</organism>
<keyword evidence="4" id="KW-1185">Reference proteome</keyword>
<evidence type="ECO:0000313" key="3">
    <source>
        <dbReference type="EMBL" id="AVM43157.1"/>
    </source>
</evidence>
<dbReference type="OrthoDB" id="2356646at2"/>
<dbReference type="Pfam" id="PF14478">
    <property type="entry name" value="DUF4430"/>
    <property type="match status" value="1"/>
</dbReference>